<proteinExistence type="predicted"/>
<dbReference type="GO" id="GO:0005840">
    <property type="term" value="C:ribosome"/>
    <property type="evidence" value="ECO:0007669"/>
    <property type="project" value="UniProtKB-KW"/>
</dbReference>
<dbReference type="EMBL" id="JAXIVU010000008">
    <property type="protein sequence ID" value="MDY7219427.1"/>
    <property type="molecule type" value="Genomic_DNA"/>
</dbReference>
<reference evidence="3 4" key="1">
    <citation type="submission" date="2023-12" db="EMBL/GenBank/DDBJ databases">
        <title>Denitrificimonas halotolerans sp. nov.,a novel species isolated from landfill leachate.</title>
        <authorList>
            <person name="Wang S."/>
        </authorList>
    </citation>
    <scope>NUCLEOTIDE SEQUENCE [LARGE SCALE GENOMIC DNA]</scope>
    <source>
        <strain evidence="3 4">JX-1</strain>
    </source>
</reference>
<dbReference type="Gene3D" id="3.40.50.150">
    <property type="entry name" value="Vaccinia Virus protein VP39"/>
    <property type="match status" value="1"/>
</dbReference>
<keyword evidence="3" id="KW-0687">Ribonucleoprotein</keyword>
<accession>A0ABU5GR12</accession>
<keyword evidence="3" id="KW-0689">Ribosomal protein</keyword>
<comment type="caution">
    <text evidence="3">The sequence shown here is derived from an EMBL/GenBank/DDBJ whole genome shotgun (WGS) entry which is preliminary data.</text>
</comment>
<evidence type="ECO:0000313" key="4">
    <source>
        <dbReference type="Proteomes" id="UP001294570"/>
    </source>
</evidence>
<keyword evidence="4" id="KW-1185">Reference proteome</keyword>
<evidence type="ECO:0000256" key="2">
    <source>
        <dbReference type="ARBA" id="ARBA00022679"/>
    </source>
</evidence>
<dbReference type="GO" id="GO:0032259">
    <property type="term" value="P:methylation"/>
    <property type="evidence" value="ECO:0007669"/>
    <property type="project" value="UniProtKB-KW"/>
</dbReference>
<keyword evidence="2" id="KW-0808">Transferase</keyword>
<dbReference type="RefSeq" id="WP_321553518.1">
    <property type="nucleotide sequence ID" value="NZ_JAXIVU010000008.1"/>
</dbReference>
<evidence type="ECO:0000313" key="3">
    <source>
        <dbReference type="EMBL" id="MDY7219427.1"/>
    </source>
</evidence>
<dbReference type="Proteomes" id="UP001294570">
    <property type="component" value="Unassembled WGS sequence"/>
</dbReference>
<dbReference type="CDD" id="cd02440">
    <property type="entry name" value="AdoMet_MTases"/>
    <property type="match status" value="1"/>
</dbReference>
<dbReference type="InterPro" id="IPR029063">
    <property type="entry name" value="SAM-dependent_MTases_sf"/>
</dbReference>
<dbReference type="Pfam" id="PF06325">
    <property type="entry name" value="PrmA"/>
    <property type="match status" value="1"/>
</dbReference>
<dbReference type="PANTHER" id="PTHR43648">
    <property type="entry name" value="ELECTRON TRANSFER FLAVOPROTEIN BETA SUBUNIT LYSINE METHYLTRANSFERASE"/>
    <property type="match status" value="1"/>
</dbReference>
<evidence type="ECO:0000256" key="1">
    <source>
        <dbReference type="ARBA" id="ARBA00022603"/>
    </source>
</evidence>
<dbReference type="SUPFAM" id="SSF53335">
    <property type="entry name" value="S-adenosyl-L-methionine-dependent methyltransferases"/>
    <property type="match status" value="1"/>
</dbReference>
<dbReference type="InterPro" id="IPR050078">
    <property type="entry name" value="Ribosomal_L11_MeTrfase_PrmA"/>
</dbReference>
<keyword evidence="1 3" id="KW-0489">Methyltransferase</keyword>
<protein>
    <submittedName>
        <fullName evidence="3">50S ribosomal protein L11 methyltransferase</fullName>
    </submittedName>
</protein>
<organism evidence="3 4">
    <name type="scientific">Denitrificimonas halotolerans</name>
    <dbReference type="NCBI Taxonomy" id="3098930"/>
    <lineage>
        <taxon>Bacteria</taxon>
        <taxon>Pseudomonadati</taxon>
        <taxon>Pseudomonadota</taxon>
        <taxon>Gammaproteobacteria</taxon>
        <taxon>Pseudomonadales</taxon>
        <taxon>Pseudomonadaceae</taxon>
        <taxon>Denitrificimonas</taxon>
    </lineage>
</organism>
<gene>
    <name evidence="3" type="ORF">TOI97_07585</name>
</gene>
<dbReference type="PANTHER" id="PTHR43648:SF1">
    <property type="entry name" value="ELECTRON TRANSFER FLAVOPROTEIN BETA SUBUNIT LYSINE METHYLTRANSFERASE"/>
    <property type="match status" value="1"/>
</dbReference>
<sequence length="218" mass="24211">MTNPLIQPLNDKLESVLVDARVQQTALPQLPLQLWLINPDTMHRPMSQEEVQNIFAAPPYWSFCWASGLALAQWLLAHPEQVAGKRVIDVGAGSGIVALAAKRAGAAHVVACDLDPVALHACRANAALNGLELAYSADLFSEREPYDLLFAADVLYDPDNVPLVERFPDFAKQLIITDSRQRDFQHPLLRKSESLYGETLPDLGEPLEFRQVSLYRSL</sequence>
<dbReference type="GO" id="GO:0008168">
    <property type="term" value="F:methyltransferase activity"/>
    <property type="evidence" value="ECO:0007669"/>
    <property type="project" value="UniProtKB-KW"/>
</dbReference>
<name>A0ABU5GR12_9GAMM</name>